<name>A0ABU5UID4_9CYAN</name>
<evidence type="ECO:0000313" key="2">
    <source>
        <dbReference type="Proteomes" id="UP001302120"/>
    </source>
</evidence>
<dbReference type="SUPFAM" id="SSF53448">
    <property type="entry name" value="Nucleotide-diphospho-sugar transferases"/>
    <property type="match status" value="1"/>
</dbReference>
<dbReference type="EMBL" id="JAYGHG010000040">
    <property type="protein sequence ID" value="MEA5583327.1"/>
    <property type="molecule type" value="Genomic_DNA"/>
</dbReference>
<evidence type="ECO:0008006" key="3">
    <source>
        <dbReference type="Google" id="ProtNLM"/>
    </source>
</evidence>
<dbReference type="Proteomes" id="UP001302120">
    <property type="component" value="Unassembled WGS sequence"/>
</dbReference>
<gene>
    <name evidence="1" type="ORF">VB620_18520</name>
</gene>
<keyword evidence="2" id="KW-1185">Reference proteome</keyword>
<proteinExistence type="predicted"/>
<reference evidence="1 2" key="1">
    <citation type="submission" date="2023-12" db="EMBL/GenBank/DDBJ databases">
        <title>Baltic Sea Cyanobacteria.</title>
        <authorList>
            <person name="Delbaje E."/>
            <person name="Fewer D.P."/>
            <person name="Shishido T.K."/>
        </authorList>
    </citation>
    <scope>NUCLEOTIDE SEQUENCE [LARGE SCALE GENOMIC DNA]</scope>
    <source>
        <strain evidence="1 2">UHCC-0300</strain>
    </source>
</reference>
<sequence>MIMTSPVVTFIIPLKSPDVSEDYSLVSKLCIGTLNSILSSSCSDVRIILVCNAPPEKYPNDSRLEIISEQFAIPTNRSELFLDQKLKIKRGMIALKGFKSGYVMRMDADDFIHRDLVDFVKKNYNKSHGWYMPKGYVWEIGSKYIFTRNNFHLTTASSHIVYLTENDLPESMNTPDSDYFVDLWEHLLLVKTCNKLNRPLQPIPYRYSIYTIGHSESVMSHSLRNWSSFKKTLWKLISIRPLTRTHVENFGL</sequence>
<dbReference type="InterPro" id="IPR029044">
    <property type="entry name" value="Nucleotide-diphossugar_trans"/>
</dbReference>
<protein>
    <recommendedName>
        <fullName evidence="3">Glycosyltransferase 2-like domain-containing protein</fullName>
    </recommendedName>
</protein>
<comment type="caution">
    <text evidence="1">The sequence shown here is derived from an EMBL/GenBank/DDBJ whole genome shotgun (WGS) entry which is preliminary data.</text>
</comment>
<accession>A0ABU5UID4</accession>
<organism evidence="1 2">
    <name type="scientific">Nodularia harveyana UHCC-0300</name>
    <dbReference type="NCBI Taxonomy" id="2974287"/>
    <lineage>
        <taxon>Bacteria</taxon>
        <taxon>Bacillati</taxon>
        <taxon>Cyanobacteriota</taxon>
        <taxon>Cyanophyceae</taxon>
        <taxon>Nostocales</taxon>
        <taxon>Nodulariaceae</taxon>
        <taxon>Nodularia</taxon>
    </lineage>
</organism>
<evidence type="ECO:0000313" key="1">
    <source>
        <dbReference type="EMBL" id="MEA5583327.1"/>
    </source>
</evidence>